<comment type="subcellular location">
    <subcellularLocation>
        <location evidence="1">Membrane</location>
        <topology evidence="1">Multi-pass membrane protein</topology>
    </subcellularLocation>
</comment>
<dbReference type="Proteomes" id="UP000811255">
    <property type="component" value="Unassembled WGS sequence"/>
</dbReference>
<evidence type="ECO:0000256" key="4">
    <source>
        <dbReference type="ARBA" id="ARBA00022989"/>
    </source>
</evidence>
<evidence type="ECO:0000256" key="2">
    <source>
        <dbReference type="ARBA" id="ARBA00022448"/>
    </source>
</evidence>
<evidence type="ECO:0000256" key="1">
    <source>
        <dbReference type="ARBA" id="ARBA00004141"/>
    </source>
</evidence>
<dbReference type="RefSeq" id="WP_214536298.1">
    <property type="nucleotide sequence ID" value="NZ_JAHFVK010000002.1"/>
</dbReference>
<keyword evidence="5 6" id="KW-0472">Membrane</keyword>
<keyword evidence="4 6" id="KW-1133">Transmembrane helix</keyword>
<dbReference type="PANTHER" id="PTHR23505:SF79">
    <property type="entry name" value="PROTEIN SPINSTER"/>
    <property type="match status" value="1"/>
</dbReference>
<dbReference type="InterPro" id="IPR044770">
    <property type="entry name" value="MFS_spinster-like"/>
</dbReference>
<feature type="transmembrane region" description="Helical" evidence="6">
    <location>
        <begin position="28"/>
        <end position="47"/>
    </location>
</feature>
<feature type="transmembrane region" description="Helical" evidence="6">
    <location>
        <begin position="154"/>
        <end position="178"/>
    </location>
</feature>
<evidence type="ECO:0000313" key="9">
    <source>
        <dbReference type="Proteomes" id="UP000811255"/>
    </source>
</evidence>
<gene>
    <name evidence="8" type="ORF">KK137_10005</name>
</gene>
<accession>A0ABS5W6E1</accession>
<comment type="caution">
    <text evidence="8">The sequence shown here is derived from an EMBL/GenBank/DDBJ whole genome shotgun (WGS) entry which is preliminary data.</text>
</comment>
<dbReference type="InterPro" id="IPR011701">
    <property type="entry name" value="MFS"/>
</dbReference>
<evidence type="ECO:0000313" key="8">
    <source>
        <dbReference type="EMBL" id="MBT2134667.1"/>
    </source>
</evidence>
<dbReference type="InterPro" id="IPR020846">
    <property type="entry name" value="MFS_dom"/>
</dbReference>
<keyword evidence="9" id="KW-1185">Reference proteome</keyword>
<dbReference type="InterPro" id="IPR036259">
    <property type="entry name" value="MFS_trans_sf"/>
</dbReference>
<feature type="transmembrane region" description="Helical" evidence="6">
    <location>
        <begin position="271"/>
        <end position="296"/>
    </location>
</feature>
<feature type="transmembrane region" description="Helical" evidence="6">
    <location>
        <begin position="184"/>
        <end position="204"/>
    </location>
</feature>
<dbReference type="SUPFAM" id="SSF103473">
    <property type="entry name" value="MFS general substrate transporter"/>
    <property type="match status" value="1"/>
</dbReference>
<feature type="transmembrane region" description="Helical" evidence="6">
    <location>
        <begin position="438"/>
        <end position="456"/>
    </location>
</feature>
<feature type="transmembrane region" description="Helical" evidence="6">
    <location>
        <begin position="308"/>
        <end position="327"/>
    </location>
</feature>
<dbReference type="CDD" id="cd17328">
    <property type="entry name" value="MFS_spinster_like"/>
    <property type="match status" value="1"/>
</dbReference>
<dbReference type="PANTHER" id="PTHR23505">
    <property type="entry name" value="SPINSTER"/>
    <property type="match status" value="1"/>
</dbReference>
<evidence type="ECO:0000256" key="3">
    <source>
        <dbReference type="ARBA" id="ARBA00022692"/>
    </source>
</evidence>
<name>A0ABS5W6E1_9SPHN</name>
<dbReference type="Gene3D" id="1.20.1250.20">
    <property type="entry name" value="MFS general substrate transporter like domains"/>
    <property type="match status" value="1"/>
</dbReference>
<evidence type="ECO:0000256" key="5">
    <source>
        <dbReference type="ARBA" id="ARBA00023136"/>
    </source>
</evidence>
<organism evidence="8 9">
    <name type="scientific">Croceibacterium selenioxidans</name>
    <dbReference type="NCBI Taxonomy" id="2838833"/>
    <lineage>
        <taxon>Bacteria</taxon>
        <taxon>Pseudomonadati</taxon>
        <taxon>Pseudomonadota</taxon>
        <taxon>Alphaproteobacteria</taxon>
        <taxon>Sphingomonadales</taxon>
        <taxon>Erythrobacteraceae</taxon>
        <taxon>Croceibacterium</taxon>
    </lineage>
</organism>
<evidence type="ECO:0000256" key="6">
    <source>
        <dbReference type="SAM" id="Phobius"/>
    </source>
</evidence>
<dbReference type="EMBL" id="JAHFVK010000002">
    <property type="protein sequence ID" value="MBT2134667.1"/>
    <property type="molecule type" value="Genomic_DNA"/>
</dbReference>
<protein>
    <submittedName>
        <fullName evidence="8">MFS transporter</fullName>
    </submittedName>
</protein>
<sequence length="477" mass="50271">MSVVGSVENAGGAEAELHPLLRAGYKRWVVFVLLLVAIFNFADRAILSVLAQPIKEDLQLTDTDLGILQGLGFAILYSVLGVPLGLMAERVTRTRLLAACIAVWSAMTVACGFATNFVTLLLGRVGVGVGEAGAQPITNSLVSDHFRPGQRGSVFSLILLGSPLGFLLGQSVGGIVASEWGWRSAFYILGIPGVLVAALVLFTLREPPRGLAEGPSKRTSAPAPSLAEVLRYLFRKLAFRHLLAGFVIASFTMNAIANFVLPFYLRGFAVPLATLGVMFGLVSFFSNGLGMLLGGFGFDALGKRDLRWAMWGPALALLVCVPIYFGAFISREIHVSLAFIFFGNLALASFMAPTMATTQNMAGPRMRATTSAVTALAIGILGAGLGPTVAGISSDFLAARFFEGGDFLASCPGGRGSDGVGTALDAACLAASTDGLRYSLIGLLVMFLWAALHYLLAARHLQKDLYDPEAETQGSPA</sequence>
<feature type="transmembrane region" description="Helical" evidence="6">
    <location>
        <begin position="67"/>
        <end position="84"/>
    </location>
</feature>
<feature type="transmembrane region" description="Helical" evidence="6">
    <location>
        <begin position="96"/>
        <end position="115"/>
    </location>
</feature>
<keyword evidence="2" id="KW-0813">Transport</keyword>
<evidence type="ECO:0000259" key="7">
    <source>
        <dbReference type="PROSITE" id="PS50850"/>
    </source>
</evidence>
<feature type="transmembrane region" description="Helical" evidence="6">
    <location>
        <begin position="242"/>
        <end position="265"/>
    </location>
</feature>
<keyword evidence="3 6" id="KW-0812">Transmembrane</keyword>
<reference evidence="8 9" key="1">
    <citation type="submission" date="2021-05" db="EMBL/GenBank/DDBJ databases">
        <title>Croceibacterium sp. LX-88 genome sequence.</title>
        <authorList>
            <person name="Luo X."/>
        </authorList>
    </citation>
    <scope>NUCLEOTIDE SEQUENCE [LARGE SCALE GENOMIC DNA]</scope>
    <source>
        <strain evidence="8 9">LX-88</strain>
    </source>
</reference>
<feature type="transmembrane region" description="Helical" evidence="6">
    <location>
        <begin position="333"/>
        <end position="352"/>
    </location>
</feature>
<dbReference type="Pfam" id="PF07690">
    <property type="entry name" value="MFS_1"/>
    <property type="match status" value="1"/>
</dbReference>
<proteinExistence type="predicted"/>
<feature type="domain" description="Major facilitator superfamily (MFS) profile" evidence="7">
    <location>
        <begin position="29"/>
        <end position="462"/>
    </location>
</feature>
<feature type="transmembrane region" description="Helical" evidence="6">
    <location>
        <begin position="373"/>
        <end position="392"/>
    </location>
</feature>
<dbReference type="PROSITE" id="PS50850">
    <property type="entry name" value="MFS"/>
    <property type="match status" value="1"/>
</dbReference>